<protein>
    <submittedName>
        <fullName evidence="2">Uncharacterized protein</fullName>
    </submittedName>
</protein>
<feature type="region of interest" description="Disordered" evidence="1">
    <location>
        <begin position="279"/>
        <end position="380"/>
    </location>
</feature>
<feature type="non-terminal residue" evidence="2">
    <location>
        <position position="1"/>
    </location>
</feature>
<name>A0A699K313_TANCI</name>
<evidence type="ECO:0000256" key="1">
    <source>
        <dbReference type="SAM" id="MobiDB-lite"/>
    </source>
</evidence>
<feature type="non-terminal residue" evidence="2">
    <location>
        <position position="392"/>
    </location>
</feature>
<evidence type="ECO:0000313" key="2">
    <source>
        <dbReference type="EMBL" id="GFA71985.1"/>
    </source>
</evidence>
<feature type="region of interest" description="Disordered" evidence="1">
    <location>
        <begin position="45"/>
        <end position="95"/>
    </location>
</feature>
<accession>A0A699K313</accession>
<gene>
    <name evidence="2" type="ORF">Tci_643957</name>
</gene>
<feature type="compositionally biased region" description="Basic and acidic residues" evidence="1">
    <location>
        <begin position="74"/>
        <end position="92"/>
    </location>
</feature>
<comment type="caution">
    <text evidence="2">The sequence shown here is derived from an EMBL/GenBank/DDBJ whole genome shotgun (WGS) entry which is preliminary data.</text>
</comment>
<reference evidence="2" key="1">
    <citation type="journal article" date="2019" name="Sci. Rep.">
        <title>Draft genome of Tanacetum cinerariifolium, the natural source of mosquito coil.</title>
        <authorList>
            <person name="Yamashiro T."/>
            <person name="Shiraishi A."/>
            <person name="Satake H."/>
            <person name="Nakayama K."/>
        </authorList>
    </citation>
    <scope>NUCLEOTIDE SEQUENCE</scope>
</reference>
<dbReference type="AlphaFoldDB" id="A0A699K313"/>
<feature type="compositionally biased region" description="Acidic residues" evidence="1">
    <location>
        <begin position="52"/>
        <end position="73"/>
    </location>
</feature>
<proteinExistence type="predicted"/>
<feature type="compositionally biased region" description="Basic and acidic residues" evidence="1">
    <location>
        <begin position="342"/>
        <end position="361"/>
    </location>
</feature>
<dbReference type="EMBL" id="BKCJ010475109">
    <property type="protein sequence ID" value="GFA71985.1"/>
    <property type="molecule type" value="Genomic_DNA"/>
</dbReference>
<feature type="compositionally biased region" description="Acidic residues" evidence="1">
    <location>
        <begin position="287"/>
        <end position="297"/>
    </location>
</feature>
<organism evidence="2">
    <name type="scientific">Tanacetum cinerariifolium</name>
    <name type="common">Dalmatian daisy</name>
    <name type="synonym">Chrysanthemum cinerariifolium</name>
    <dbReference type="NCBI Taxonomy" id="118510"/>
    <lineage>
        <taxon>Eukaryota</taxon>
        <taxon>Viridiplantae</taxon>
        <taxon>Streptophyta</taxon>
        <taxon>Embryophyta</taxon>
        <taxon>Tracheophyta</taxon>
        <taxon>Spermatophyta</taxon>
        <taxon>Magnoliopsida</taxon>
        <taxon>eudicotyledons</taxon>
        <taxon>Gunneridae</taxon>
        <taxon>Pentapetalae</taxon>
        <taxon>asterids</taxon>
        <taxon>campanulids</taxon>
        <taxon>Asterales</taxon>
        <taxon>Asteraceae</taxon>
        <taxon>Asteroideae</taxon>
        <taxon>Anthemideae</taxon>
        <taxon>Anthemidinae</taxon>
        <taxon>Tanacetum</taxon>
    </lineage>
</organism>
<sequence>QSANEDVDWIYFNEDDEKKDDVDDDKSIDLEMTDDEEIKDEFVRGAEHVNDDKDEEMTEAEVAEPEKGDEEIADTAKTDTKKTEEVMDDAKKAKLPPTSSSLSISLVLIPILETPLVAPATTLLPSPFVSTIPHVLQQQATPILTPPITTESPTIIATVPESDALTIHIADLIQKYSVKLASEPIKTQTPTIYLEQEYEKSPSEIHKIKKQKLPKYTMQSTNKAALKEYDQKIALYQTMNENKPFNRNPANHALYHALMDALIKDENAMDKGVADTLKNHKRHHNDDDDNDDDDNEDPSAGPNQGKKTKRRRTKDSESSKKPSTTKETSKGKAPSKSSKTHVVLDDVQPKDALEPKTDKTPNHNWFKQPLRPPTPNPEWNKYQVVLDQVEQP</sequence>